<comment type="caution">
    <text evidence="2">The sequence shown here is derived from an EMBL/GenBank/DDBJ whole genome shotgun (WGS) entry which is preliminary data.</text>
</comment>
<dbReference type="RefSeq" id="WP_203891235.1">
    <property type="nucleotide sequence ID" value="NZ_BOOH01000021.1"/>
</dbReference>
<gene>
    <name evidence="2" type="ORF">Plo01_30880</name>
</gene>
<organism evidence="2 3">
    <name type="scientific">Planobispora longispora</name>
    <dbReference type="NCBI Taxonomy" id="28887"/>
    <lineage>
        <taxon>Bacteria</taxon>
        <taxon>Bacillati</taxon>
        <taxon>Actinomycetota</taxon>
        <taxon>Actinomycetes</taxon>
        <taxon>Streptosporangiales</taxon>
        <taxon>Streptosporangiaceae</taxon>
        <taxon>Planobispora</taxon>
    </lineage>
</organism>
<evidence type="ECO:0000313" key="2">
    <source>
        <dbReference type="EMBL" id="GIH76659.1"/>
    </source>
</evidence>
<protein>
    <submittedName>
        <fullName evidence="2">Uncharacterized protein</fullName>
    </submittedName>
</protein>
<feature type="region of interest" description="Disordered" evidence="1">
    <location>
        <begin position="1"/>
        <end position="31"/>
    </location>
</feature>
<feature type="compositionally biased region" description="Basic and acidic residues" evidence="1">
    <location>
        <begin position="107"/>
        <end position="140"/>
    </location>
</feature>
<keyword evidence="3" id="KW-1185">Reference proteome</keyword>
<dbReference type="Proteomes" id="UP000616724">
    <property type="component" value="Unassembled WGS sequence"/>
</dbReference>
<reference evidence="2 3" key="1">
    <citation type="submission" date="2021-01" db="EMBL/GenBank/DDBJ databases">
        <title>Whole genome shotgun sequence of Planobispora longispora NBRC 13918.</title>
        <authorList>
            <person name="Komaki H."/>
            <person name="Tamura T."/>
        </authorList>
    </citation>
    <scope>NUCLEOTIDE SEQUENCE [LARGE SCALE GENOMIC DNA]</scope>
    <source>
        <strain evidence="2 3">NBRC 13918</strain>
    </source>
</reference>
<feature type="compositionally biased region" description="Basic residues" evidence="1">
    <location>
        <begin position="10"/>
        <end position="24"/>
    </location>
</feature>
<feature type="region of interest" description="Disordered" evidence="1">
    <location>
        <begin position="54"/>
        <end position="142"/>
    </location>
</feature>
<feature type="compositionally biased region" description="Low complexity" evidence="1">
    <location>
        <begin position="56"/>
        <end position="73"/>
    </location>
</feature>
<evidence type="ECO:0000256" key="1">
    <source>
        <dbReference type="SAM" id="MobiDB-lite"/>
    </source>
</evidence>
<dbReference type="AlphaFoldDB" id="A0A8J3RN56"/>
<name>A0A8J3RN56_9ACTN</name>
<evidence type="ECO:0000313" key="3">
    <source>
        <dbReference type="Proteomes" id="UP000616724"/>
    </source>
</evidence>
<proteinExistence type="predicted"/>
<dbReference type="EMBL" id="BOOH01000021">
    <property type="protein sequence ID" value="GIH76659.1"/>
    <property type="molecule type" value="Genomic_DNA"/>
</dbReference>
<accession>A0A8J3RN56</accession>
<sequence length="236" mass="24245">MTRGEELARSTRRRGGRRRRKARNRAMEVSVGAAAAAVIGLAVGGTLFRADPVTSATAVGPGAPEGPAATGGPLLSGEPAKQKAPAAPSGGTAPTGGAGGPDASADSGKRESGSGKDDKKKRGQADREARAEGPSRHTDAEAVSFFRRSEAAGRVKDIRTVGGYLRIYTDLPESADNSRQALELCETGREYLEERGVADPVVFVQAEFGENGNPVLANVLGPGDSSCRVTHPEPGG</sequence>